<reference evidence="3 4" key="1">
    <citation type="submission" date="2016-11" db="EMBL/GenBank/DDBJ databases">
        <title>Study of marine rhodopsin-containing bacteria.</title>
        <authorList>
            <person name="Yoshizawa S."/>
            <person name="Kumagai Y."/>
            <person name="Kogure K."/>
        </authorList>
    </citation>
    <scope>NUCLEOTIDE SEQUENCE [LARGE SCALE GENOMIC DNA]</scope>
    <source>
        <strain evidence="3 4">SAORIC-28</strain>
    </source>
</reference>
<proteinExistence type="predicted"/>
<dbReference type="Proteomes" id="UP000216339">
    <property type="component" value="Unassembled WGS sequence"/>
</dbReference>
<feature type="region of interest" description="Disordered" evidence="1">
    <location>
        <begin position="347"/>
        <end position="368"/>
    </location>
</feature>
<feature type="chain" id="PRO_5013057773" description="Carboxypeptidase regulatory-like domain-containing protein" evidence="2">
    <location>
        <begin position="18"/>
        <end position="368"/>
    </location>
</feature>
<name>A0A271J639_9BACT</name>
<comment type="caution">
    <text evidence="3">The sequence shown here is derived from an EMBL/GenBank/DDBJ whole genome shotgun (WGS) entry which is preliminary data.</text>
</comment>
<dbReference type="SUPFAM" id="SSF49452">
    <property type="entry name" value="Starch-binding domain-like"/>
    <property type="match status" value="1"/>
</dbReference>
<dbReference type="RefSeq" id="WP_095512202.1">
    <property type="nucleotide sequence ID" value="NZ_MQWD01000001.1"/>
</dbReference>
<dbReference type="Gene3D" id="2.60.40.1120">
    <property type="entry name" value="Carboxypeptidase-like, regulatory domain"/>
    <property type="match status" value="1"/>
</dbReference>
<feature type="signal peptide" evidence="2">
    <location>
        <begin position="1"/>
        <end position="17"/>
    </location>
</feature>
<evidence type="ECO:0000256" key="2">
    <source>
        <dbReference type="SAM" id="SignalP"/>
    </source>
</evidence>
<dbReference type="OrthoDB" id="1223654at2"/>
<sequence>MRPALPLLLLLTAAAAAQPGTLAGTVRDARGAPLPGASVYLSGTTRGASADADGRYQLEAVPPGAYRVVASLVGYTADAQEVRLGPGEDRVVDLRLEATTLDLGGVAVEAERDERWQRRLAWFHRTLIGESANADSTRILNPEVLDFRVRWGALRAEAAAPLVIENHALGYRVTYDLSEFSASAVRVQYDGDERFEELPPADSAEAARWEAARVRAYRGSLAHLLQSLLAGTADDAGYAFEVVRTDAYGARPAFRMRADWLMDVGDDGWGTLRGFERIDVTYRGEPEEAAYLESEWFREHRSRPRSVQESSLHLDGRVRIDPQGTPEDPFGISTSGHMAFERLADRVPEEYRPPNEGDAALLRQGHRE</sequence>
<dbReference type="EMBL" id="MQWD01000001">
    <property type="protein sequence ID" value="PAP78524.1"/>
    <property type="molecule type" value="Genomic_DNA"/>
</dbReference>
<protein>
    <recommendedName>
        <fullName evidence="5">Carboxypeptidase regulatory-like domain-containing protein</fullName>
    </recommendedName>
</protein>
<keyword evidence="2" id="KW-0732">Signal</keyword>
<dbReference type="InterPro" id="IPR013784">
    <property type="entry name" value="Carb-bd-like_fold"/>
</dbReference>
<accession>A0A271J639</accession>
<dbReference type="AlphaFoldDB" id="A0A271J639"/>
<evidence type="ECO:0000313" key="3">
    <source>
        <dbReference type="EMBL" id="PAP78524.1"/>
    </source>
</evidence>
<evidence type="ECO:0000313" key="4">
    <source>
        <dbReference type="Proteomes" id="UP000216339"/>
    </source>
</evidence>
<evidence type="ECO:0008006" key="5">
    <source>
        <dbReference type="Google" id="ProtNLM"/>
    </source>
</evidence>
<gene>
    <name evidence="3" type="ORF">BSZ37_19890</name>
</gene>
<evidence type="ECO:0000256" key="1">
    <source>
        <dbReference type="SAM" id="MobiDB-lite"/>
    </source>
</evidence>
<dbReference type="Pfam" id="PF13620">
    <property type="entry name" value="CarboxypepD_reg"/>
    <property type="match status" value="1"/>
</dbReference>
<organism evidence="3 4">
    <name type="scientific">Rubrivirga marina</name>
    <dbReference type="NCBI Taxonomy" id="1196024"/>
    <lineage>
        <taxon>Bacteria</taxon>
        <taxon>Pseudomonadati</taxon>
        <taxon>Rhodothermota</taxon>
        <taxon>Rhodothermia</taxon>
        <taxon>Rhodothermales</taxon>
        <taxon>Rubricoccaceae</taxon>
        <taxon>Rubrivirga</taxon>
    </lineage>
</organism>
<keyword evidence="4" id="KW-1185">Reference proteome</keyword>
<dbReference type="GO" id="GO:0030246">
    <property type="term" value="F:carbohydrate binding"/>
    <property type="evidence" value="ECO:0007669"/>
    <property type="project" value="InterPro"/>
</dbReference>